<dbReference type="InterPro" id="IPR041160">
    <property type="entry name" value="LD_cluster2"/>
</dbReference>
<accession>A0A450W3W9</accession>
<sequence>MAGDLRKDGFTQLILDEAVALKNRLNTETVHVENHLAWPIHKADLEMTAWRARYISVMETVEYDVPDDIAGDIDKDEFLPPSTAQNKYYWSRSLTHMRRGSIASSHARICAGGKLSGYNGKMPGALEEILIAIDKAKPIYLLGAFGGVVGEVCKALRREPYPDPLTEAWQVNHNAGYADLQEIAREIAQDRGGHAADYTKTKAILDSADLSTISRAAGLDESAYLRLMETPFVDECVHLIVRGLKSV</sequence>
<proteinExistence type="predicted"/>
<dbReference type="Pfam" id="PF18163">
    <property type="entry name" value="LD_cluster2"/>
    <property type="match status" value="1"/>
</dbReference>
<gene>
    <name evidence="1" type="ORF">BECKLPF1236A_GA0070988_1006017</name>
    <name evidence="2" type="ORF">BECKLPF1236C_GA0070990_100553</name>
</gene>
<evidence type="ECO:0000313" key="1">
    <source>
        <dbReference type="EMBL" id="VFK11720.1"/>
    </source>
</evidence>
<name>A0A450W3W9_9GAMM</name>
<organism evidence="1">
    <name type="scientific">Candidatus Kentrum sp. LPFa</name>
    <dbReference type="NCBI Taxonomy" id="2126335"/>
    <lineage>
        <taxon>Bacteria</taxon>
        <taxon>Pseudomonadati</taxon>
        <taxon>Pseudomonadota</taxon>
        <taxon>Gammaproteobacteria</taxon>
        <taxon>Candidatus Kentrum</taxon>
    </lineage>
</organism>
<reference evidence="1" key="1">
    <citation type="submission" date="2019-02" db="EMBL/GenBank/DDBJ databases">
        <authorList>
            <person name="Gruber-Vodicka R. H."/>
            <person name="Seah K. B. B."/>
        </authorList>
    </citation>
    <scope>NUCLEOTIDE SEQUENCE</scope>
    <source>
        <strain evidence="1">BECK_S312</strain>
        <strain evidence="2">BECK_S426</strain>
    </source>
</reference>
<dbReference type="EMBL" id="CAADFP010000055">
    <property type="protein sequence ID" value="VFK27931.1"/>
    <property type="molecule type" value="Genomic_DNA"/>
</dbReference>
<evidence type="ECO:0000313" key="2">
    <source>
        <dbReference type="EMBL" id="VFK27931.1"/>
    </source>
</evidence>
<dbReference type="AlphaFoldDB" id="A0A450W3W9"/>
<dbReference type="EMBL" id="CAADFM010000060">
    <property type="protein sequence ID" value="VFK11720.1"/>
    <property type="molecule type" value="Genomic_DNA"/>
</dbReference>
<protein>
    <submittedName>
        <fullName evidence="1">Uncharacterized protein</fullName>
    </submittedName>
</protein>